<dbReference type="GeneID" id="112452334"/>
<evidence type="ECO:0000313" key="3">
    <source>
        <dbReference type="RefSeq" id="XP_024868242.1"/>
    </source>
</evidence>
<name>A0A6J1PFC0_9HYME</name>
<evidence type="ECO:0000256" key="1">
    <source>
        <dbReference type="SAM" id="MobiDB-lite"/>
    </source>
</evidence>
<proteinExistence type="predicted"/>
<feature type="region of interest" description="Disordered" evidence="1">
    <location>
        <begin position="193"/>
        <end position="213"/>
    </location>
</feature>
<keyword evidence="2" id="KW-1185">Reference proteome</keyword>
<dbReference type="OrthoDB" id="7555293at2759"/>
<dbReference type="RefSeq" id="XP_024868242.1">
    <property type="nucleotide sequence ID" value="XM_025012474.1"/>
</dbReference>
<dbReference type="Proteomes" id="UP000504618">
    <property type="component" value="Unplaced"/>
</dbReference>
<reference evidence="3" key="1">
    <citation type="submission" date="2025-08" db="UniProtKB">
        <authorList>
            <consortium name="RefSeq"/>
        </authorList>
    </citation>
    <scope>IDENTIFICATION</scope>
    <source>
        <tissue evidence="3">Whole body</tissue>
    </source>
</reference>
<accession>A0A6J1PFC0</accession>
<evidence type="ECO:0000313" key="2">
    <source>
        <dbReference type="Proteomes" id="UP000504618"/>
    </source>
</evidence>
<organism evidence="2 3">
    <name type="scientific">Temnothorax curvispinosus</name>
    <dbReference type="NCBI Taxonomy" id="300111"/>
    <lineage>
        <taxon>Eukaryota</taxon>
        <taxon>Metazoa</taxon>
        <taxon>Ecdysozoa</taxon>
        <taxon>Arthropoda</taxon>
        <taxon>Hexapoda</taxon>
        <taxon>Insecta</taxon>
        <taxon>Pterygota</taxon>
        <taxon>Neoptera</taxon>
        <taxon>Endopterygota</taxon>
        <taxon>Hymenoptera</taxon>
        <taxon>Apocrita</taxon>
        <taxon>Aculeata</taxon>
        <taxon>Formicoidea</taxon>
        <taxon>Formicidae</taxon>
        <taxon>Myrmicinae</taxon>
        <taxon>Temnothorax</taxon>
    </lineage>
</organism>
<sequence>MPKTPKFSKKVTHWKKTENAQKNNVNSSNDVRILLECVVHLSYKMEKKVYCVFGERCKCIRYVKQSNEKDVAAVKRALLESTATDTLLLAMMKGKSIVLQKQDPDRNNRLRDIDDDEDISDKEEISILFIALPEQSDSNTPATARNNLWENEPIVVDIPVVYPVEPEELSPMTEAIQVDISDADIAATKNQVNHAQSSKSELGDSSSSIATGNISPMHRGARCAVPYPAHLPQLTPKLQRILETVGVFHGVKDFIYFWASYLLDITDNQPTKQDYQNLAVTIVETYPSLKGGTNGCGIVVDTAQHQHTESTSKFEKEDIKSRRC</sequence>
<gene>
    <name evidence="3" type="primary">LOC112452334</name>
</gene>
<dbReference type="AlphaFoldDB" id="A0A6J1PFC0"/>
<protein>
    <submittedName>
        <fullName evidence="3">Uncharacterized protein LOC112452334</fullName>
    </submittedName>
</protein>
<feature type="compositionally biased region" description="Low complexity" evidence="1">
    <location>
        <begin position="197"/>
        <end position="208"/>
    </location>
</feature>